<evidence type="ECO:0000313" key="3">
    <source>
        <dbReference type="Proteomes" id="UP000824214"/>
    </source>
</evidence>
<gene>
    <name evidence="2" type="ORF">H9942_00045</name>
</gene>
<reference evidence="2" key="1">
    <citation type="journal article" date="2021" name="PeerJ">
        <title>Extensive microbial diversity within the chicken gut microbiome revealed by metagenomics and culture.</title>
        <authorList>
            <person name="Gilroy R."/>
            <person name="Ravi A."/>
            <person name="Getino M."/>
            <person name="Pursley I."/>
            <person name="Horton D.L."/>
            <person name="Alikhan N.F."/>
            <person name="Baker D."/>
            <person name="Gharbi K."/>
            <person name="Hall N."/>
            <person name="Watson M."/>
            <person name="Adriaenssens E.M."/>
            <person name="Foster-Nyarko E."/>
            <person name="Jarju S."/>
            <person name="Secka A."/>
            <person name="Antonio M."/>
            <person name="Oren A."/>
            <person name="Chaudhuri R.R."/>
            <person name="La Ragione R."/>
            <person name="Hildebrand F."/>
            <person name="Pallen M.J."/>
        </authorList>
    </citation>
    <scope>NUCLEOTIDE SEQUENCE</scope>
    <source>
        <strain evidence="2">ChiBcolR8-3208</strain>
    </source>
</reference>
<name>A0A9D2RY49_9FIRM</name>
<dbReference type="SUPFAM" id="SSF56300">
    <property type="entry name" value="Metallo-dependent phosphatases"/>
    <property type="match status" value="1"/>
</dbReference>
<sequence length="171" mass="19580">MSVFFLADTHFGDGNILHYENRPFATVEEMDRELIRRWNEKVGAGDTVFHLGDFSARGEEEDRAILSQLAGEKVLVLGNHDRHRTPVQWRSLGFAEAVPWPLVWEGFFLLSHEPLYVNRNMPYANVFGHVHGNPAYRDVSSRSVCVSVERTGFAPLSARELRERLQNEQSV</sequence>
<reference evidence="2" key="2">
    <citation type="submission" date="2021-04" db="EMBL/GenBank/DDBJ databases">
        <authorList>
            <person name="Gilroy R."/>
        </authorList>
    </citation>
    <scope>NUCLEOTIDE SEQUENCE</scope>
    <source>
        <strain evidence="2">ChiBcolR8-3208</strain>
    </source>
</reference>
<dbReference type="EMBL" id="DWXZ01000001">
    <property type="protein sequence ID" value="HJB36441.1"/>
    <property type="molecule type" value="Genomic_DNA"/>
</dbReference>
<dbReference type="InterPro" id="IPR004843">
    <property type="entry name" value="Calcineurin-like_PHP"/>
</dbReference>
<dbReference type="GO" id="GO:0016787">
    <property type="term" value="F:hydrolase activity"/>
    <property type="evidence" value="ECO:0007669"/>
    <property type="project" value="InterPro"/>
</dbReference>
<organism evidence="2 3">
    <name type="scientific">Candidatus Acutalibacter ornithocaccae</name>
    <dbReference type="NCBI Taxonomy" id="2838416"/>
    <lineage>
        <taxon>Bacteria</taxon>
        <taxon>Bacillati</taxon>
        <taxon>Bacillota</taxon>
        <taxon>Clostridia</taxon>
        <taxon>Eubacteriales</taxon>
        <taxon>Acutalibacteraceae</taxon>
        <taxon>Acutalibacter</taxon>
    </lineage>
</organism>
<feature type="domain" description="Calcineurin-like phosphoesterase" evidence="1">
    <location>
        <begin position="1"/>
        <end position="104"/>
    </location>
</feature>
<evidence type="ECO:0000313" key="2">
    <source>
        <dbReference type="EMBL" id="HJB36441.1"/>
    </source>
</evidence>
<proteinExistence type="predicted"/>
<evidence type="ECO:0000259" key="1">
    <source>
        <dbReference type="Pfam" id="PF00149"/>
    </source>
</evidence>
<dbReference type="InterPro" id="IPR029052">
    <property type="entry name" value="Metallo-depent_PP-like"/>
</dbReference>
<protein>
    <submittedName>
        <fullName evidence="2">Metallophosphoesterase</fullName>
    </submittedName>
</protein>
<comment type="caution">
    <text evidence="2">The sequence shown here is derived from an EMBL/GenBank/DDBJ whole genome shotgun (WGS) entry which is preliminary data.</text>
</comment>
<dbReference type="Gene3D" id="3.60.21.10">
    <property type="match status" value="1"/>
</dbReference>
<dbReference type="Proteomes" id="UP000824214">
    <property type="component" value="Unassembled WGS sequence"/>
</dbReference>
<accession>A0A9D2RY49</accession>
<dbReference type="AlphaFoldDB" id="A0A9D2RY49"/>
<dbReference type="Pfam" id="PF00149">
    <property type="entry name" value="Metallophos"/>
    <property type="match status" value="1"/>
</dbReference>